<gene>
    <name evidence="2" type="ORF">NAES01612_LOCUS20865</name>
</gene>
<keyword evidence="1" id="KW-0732">Signal</keyword>
<evidence type="ECO:0000256" key="1">
    <source>
        <dbReference type="SAM" id="SignalP"/>
    </source>
</evidence>
<dbReference type="AlphaFoldDB" id="A0A7S4UF91"/>
<organism evidence="2">
    <name type="scientific">Paramoeba aestuarina</name>
    <dbReference type="NCBI Taxonomy" id="180227"/>
    <lineage>
        <taxon>Eukaryota</taxon>
        <taxon>Amoebozoa</taxon>
        <taxon>Discosea</taxon>
        <taxon>Flabellinia</taxon>
        <taxon>Dactylopodida</taxon>
        <taxon>Paramoebidae</taxon>
        <taxon>Paramoeba</taxon>
    </lineage>
</organism>
<dbReference type="EMBL" id="HBKR01031696">
    <property type="protein sequence ID" value="CAE2327861.1"/>
    <property type="molecule type" value="Transcribed_RNA"/>
</dbReference>
<name>A0A7S4UF91_9EUKA</name>
<feature type="chain" id="PRO_5031392995" description="Prolyl 4-hydroxylase alpha subunit domain-containing protein" evidence="1">
    <location>
        <begin position="20"/>
        <end position="364"/>
    </location>
</feature>
<accession>A0A7S4UF91</accession>
<evidence type="ECO:0008006" key="3">
    <source>
        <dbReference type="Google" id="ProtNLM"/>
    </source>
</evidence>
<reference evidence="2" key="1">
    <citation type="submission" date="2021-01" db="EMBL/GenBank/DDBJ databases">
        <authorList>
            <person name="Corre E."/>
            <person name="Pelletier E."/>
            <person name="Niang G."/>
            <person name="Scheremetjew M."/>
            <person name="Finn R."/>
            <person name="Kale V."/>
            <person name="Holt S."/>
            <person name="Cochrane G."/>
            <person name="Meng A."/>
            <person name="Brown T."/>
            <person name="Cohen L."/>
        </authorList>
    </citation>
    <scope>NUCLEOTIDE SEQUENCE</scope>
    <source>
        <strain evidence="2">SoJaBio B1-5/56/2</strain>
    </source>
</reference>
<sequence length="364" mass="42125">MSAWVVLLVVVSVVGVVVGEGGYNGPLIEFKNQHNVPVSVYWDSFDEGNEKNGLIPLEHILPGDRRYIRTSIGHSFEAYESYTRVFLNLVPVQDFEQTVFILGPVQQCGKDDDNINDSLSLIQPTTPLSVLADWQIFMKNALPLYREKRIIHPSKEHSQARAREEKRRQYLNKEQPKITPTFTKIGYEVRQLDPQLFSELKTFWEENRHKIQVEHLGMTNHHMNHWEVPTYIISLPAQLRNKVIATVKPVLEDWIGGGYNLEYTSLYGIRMYVNNSYLLNHVDRSATHAVSAIIQIDQRVNEDWLLEVIGHDKKVRHVKLLPGQMALYESASVIHGREKRLNGDYFSNLFVHYRPRDNWNVASL</sequence>
<proteinExistence type="predicted"/>
<protein>
    <recommendedName>
        <fullName evidence="3">Prolyl 4-hydroxylase alpha subunit domain-containing protein</fullName>
    </recommendedName>
</protein>
<feature type="signal peptide" evidence="1">
    <location>
        <begin position="1"/>
        <end position="19"/>
    </location>
</feature>
<evidence type="ECO:0000313" key="2">
    <source>
        <dbReference type="EMBL" id="CAE2327861.1"/>
    </source>
</evidence>